<dbReference type="Gene3D" id="3.10.580.10">
    <property type="entry name" value="CBS-domain"/>
    <property type="match status" value="1"/>
</dbReference>
<dbReference type="EMBL" id="CAADHB010000026">
    <property type="protein sequence ID" value="VFK78822.1"/>
    <property type="molecule type" value="Genomic_DNA"/>
</dbReference>
<sequence>MENYVAFSCNPLPEGITFAHPPRLPELVRLDSPALDVMTDFRYVQPVTVLPGISIDNALEEMKSQGVRLLLVVEEGDKIIGTITSKIILGEEPIRIVEKKRIPRAQITVGMVMTPQSEVTVINLLSVRNAKVGHIVATLRKLDRKHLLVIDVDKAAGKKSICGLFSTSQIGRQLGVVVVPAMPAAQTLAEIKQQLEQ</sequence>
<protein>
    <submittedName>
        <fullName evidence="3">CBS domain-containing protein</fullName>
    </submittedName>
</protein>
<dbReference type="InterPro" id="IPR046342">
    <property type="entry name" value="CBS_dom_sf"/>
</dbReference>
<dbReference type="Pfam" id="PF00571">
    <property type="entry name" value="CBS"/>
    <property type="match status" value="1"/>
</dbReference>
<dbReference type="AlphaFoldDB" id="A0A451BKK8"/>
<reference evidence="3" key="1">
    <citation type="submission" date="2019-02" db="EMBL/GenBank/DDBJ databases">
        <authorList>
            <person name="Gruber-Vodicka R. H."/>
            <person name="Seah K. B. B."/>
        </authorList>
    </citation>
    <scope>NUCLEOTIDE SEQUENCE</scope>
    <source>
        <strain evidence="3">BECK_S127</strain>
    </source>
</reference>
<dbReference type="SUPFAM" id="SSF54631">
    <property type="entry name" value="CBS-domain pair"/>
    <property type="match status" value="1"/>
</dbReference>
<evidence type="ECO:0000313" key="3">
    <source>
        <dbReference type="EMBL" id="VFK78822.1"/>
    </source>
</evidence>
<name>A0A451BKK8_9GAMM</name>
<feature type="domain" description="CBS" evidence="2">
    <location>
        <begin position="38"/>
        <end position="99"/>
    </location>
</feature>
<evidence type="ECO:0000256" key="1">
    <source>
        <dbReference type="PROSITE-ProRule" id="PRU00703"/>
    </source>
</evidence>
<dbReference type="InterPro" id="IPR000644">
    <property type="entry name" value="CBS_dom"/>
</dbReference>
<evidence type="ECO:0000259" key="2">
    <source>
        <dbReference type="PROSITE" id="PS51371"/>
    </source>
</evidence>
<organism evidence="3">
    <name type="scientific">Candidatus Kentrum sp. SD</name>
    <dbReference type="NCBI Taxonomy" id="2126332"/>
    <lineage>
        <taxon>Bacteria</taxon>
        <taxon>Pseudomonadati</taxon>
        <taxon>Pseudomonadota</taxon>
        <taxon>Gammaproteobacteria</taxon>
        <taxon>Candidatus Kentrum</taxon>
    </lineage>
</organism>
<keyword evidence="1" id="KW-0129">CBS domain</keyword>
<accession>A0A451BKK8</accession>
<proteinExistence type="predicted"/>
<gene>
    <name evidence="3" type="ORF">BECKSD772D_GA0070982_102630</name>
</gene>
<dbReference type="PROSITE" id="PS51371">
    <property type="entry name" value="CBS"/>
    <property type="match status" value="1"/>
</dbReference>